<organism evidence="1 2">
    <name type="scientific">Bailinhaonella thermotolerans</name>
    <dbReference type="NCBI Taxonomy" id="1070861"/>
    <lineage>
        <taxon>Bacteria</taxon>
        <taxon>Bacillati</taxon>
        <taxon>Actinomycetota</taxon>
        <taxon>Actinomycetes</taxon>
        <taxon>Streptosporangiales</taxon>
        <taxon>Streptosporangiaceae</taxon>
        <taxon>Bailinhaonella</taxon>
    </lineage>
</organism>
<gene>
    <name evidence="1" type="ORF">D5H75_39865</name>
</gene>
<dbReference type="AlphaFoldDB" id="A0A3A4A041"/>
<dbReference type="EMBL" id="QZEY01000032">
    <property type="protein sequence ID" value="RJL20205.1"/>
    <property type="molecule type" value="Genomic_DNA"/>
</dbReference>
<proteinExistence type="predicted"/>
<comment type="caution">
    <text evidence="1">The sequence shown here is derived from an EMBL/GenBank/DDBJ whole genome shotgun (WGS) entry which is preliminary data.</text>
</comment>
<reference evidence="1 2" key="1">
    <citation type="submission" date="2018-09" db="EMBL/GenBank/DDBJ databases">
        <title>YIM 75507 draft genome.</title>
        <authorList>
            <person name="Tang S."/>
            <person name="Feng Y."/>
        </authorList>
    </citation>
    <scope>NUCLEOTIDE SEQUENCE [LARGE SCALE GENOMIC DNA]</scope>
    <source>
        <strain evidence="1 2">YIM 75507</strain>
    </source>
</reference>
<sequence length="91" mass="9989">MARIVDGGVFVSGLADHLSVVWRGICQSLNADMLLRMGPTAVAALPTSRIAPRRSVVRMTPRHRDEVRNTCAEHLGLGLRSGVRVFRWGIP</sequence>
<name>A0A3A4A041_9ACTN</name>
<protein>
    <submittedName>
        <fullName evidence="1">Uncharacterized protein</fullName>
    </submittedName>
</protein>
<accession>A0A3A4A041</accession>
<dbReference type="Proteomes" id="UP000265768">
    <property type="component" value="Unassembled WGS sequence"/>
</dbReference>
<keyword evidence="2" id="KW-1185">Reference proteome</keyword>
<evidence type="ECO:0000313" key="2">
    <source>
        <dbReference type="Proteomes" id="UP000265768"/>
    </source>
</evidence>
<evidence type="ECO:0000313" key="1">
    <source>
        <dbReference type="EMBL" id="RJL20205.1"/>
    </source>
</evidence>